<evidence type="ECO:0000256" key="6">
    <source>
        <dbReference type="ARBA" id="ARBA00022692"/>
    </source>
</evidence>
<evidence type="ECO:0000256" key="9">
    <source>
        <dbReference type="ARBA" id="ARBA00023027"/>
    </source>
</evidence>
<evidence type="ECO:0000256" key="5">
    <source>
        <dbReference type="ARBA" id="ARBA00022448"/>
    </source>
</evidence>
<keyword evidence="13" id="KW-0679">Respiratory chain</keyword>
<keyword evidence="6 13" id="KW-0812">Transmembrane</keyword>
<feature type="transmembrane region" description="Helical" evidence="13">
    <location>
        <begin position="87"/>
        <end position="106"/>
    </location>
</feature>
<dbReference type="FunFam" id="1.20.58.1610:FF:000004">
    <property type="entry name" value="NADH-quinone oxidoreductase subunit A"/>
    <property type="match status" value="1"/>
</dbReference>
<keyword evidence="11 13" id="KW-0472">Membrane</keyword>
<keyword evidence="9 13" id="KW-0520">NAD</keyword>
<dbReference type="InterPro" id="IPR000440">
    <property type="entry name" value="NADH_UbQ/plastoQ_OxRdtase_su3"/>
</dbReference>
<sequence>MIWLMSLIALITLTLCLIIMTLAMILSKKTFNDREKCSPFECGFDPSSSARLPFSLRFFLIAVIFLIFDVEIALLLPMIIIDLWSSIMSWSIVVMIFLCILLLGLYHEWNQGALEWAN</sequence>
<evidence type="ECO:0000256" key="13">
    <source>
        <dbReference type="RuleBase" id="RU003640"/>
    </source>
</evidence>
<evidence type="ECO:0000256" key="2">
    <source>
        <dbReference type="ARBA" id="ARBA00008472"/>
    </source>
</evidence>
<comment type="catalytic activity">
    <reaction evidence="12 13">
        <text>a ubiquinone + NADH + 5 H(+)(in) = a ubiquinol + NAD(+) + 4 H(+)(out)</text>
        <dbReference type="Rhea" id="RHEA:29091"/>
        <dbReference type="Rhea" id="RHEA-COMP:9565"/>
        <dbReference type="Rhea" id="RHEA-COMP:9566"/>
        <dbReference type="ChEBI" id="CHEBI:15378"/>
        <dbReference type="ChEBI" id="CHEBI:16389"/>
        <dbReference type="ChEBI" id="CHEBI:17976"/>
        <dbReference type="ChEBI" id="CHEBI:57540"/>
        <dbReference type="ChEBI" id="CHEBI:57945"/>
        <dbReference type="EC" id="7.1.1.2"/>
    </reaction>
</comment>
<evidence type="ECO:0000256" key="7">
    <source>
        <dbReference type="ARBA" id="ARBA00022967"/>
    </source>
</evidence>
<name>A0A1W6LRB3_9ORTH</name>
<dbReference type="InterPro" id="IPR038430">
    <property type="entry name" value="NDAH_ubi_oxred_su3_sf"/>
</dbReference>
<evidence type="ECO:0000256" key="10">
    <source>
        <dbReference type="ARBA" id="ARBA00023075"/>
    </source>
</evidence>
<dbReference type="EC" id="7.1.1.2" evidence="3 13"/>
<organism evidence="14">
    <name type="scientific">Phaneroptera nigroantennata</name>
    <dbReference type="NCBI Taxonomy" id="420848"/>
    <lineage>
        <taxon>Eukaryota</taxon>
        <taxon>Metazoa</taxon>
        <taxon>Ecdysozoa</taxon>
        <taxon>Arthropoda</taxon>
        <taxon>Hexapoda</taxon>
        <taxon>Insecta</taxon>
        <taxon>Pterygota</taxon>
        <taxon>Neoptera</taxon>
        <taxon>Polyneoptera</taxon>
        <taxon>Orthoptera</taxon>
        <taxon>Ensifera</taxon>
        <taxon>Tettigoniidea</taxon>
        <taxon>Tettigonioidea</taxon>
        <taxon>Tettigoniidae</taxon>
        <taxon>Phaneropterinae</taxon>
        <taxon>Phaneropterini</taxon>
        <taxon>Phaneroptera</taxon>
    </lineage>
</organism>
<evidence type="ECO:0000256" key="3">
    <source>
        <dbReference type="ARBA" id="ARBA00012944"/>
    </source>
</evidence>
<dbReference type="CTD" id="4537"/>
<keyword evidence="5 13" id="KW-0813">Transport</keyword>
<gene>
    <name evidence="14" type="primary">ND3</name>
</gene>
<feature type="transmembrane region" description="Helical" evidence="13">
    <location>
        <begin position="58"/>
        <end position="81"/>
    </location>
</feature>
<evidence type="ECO:0000256" key="1">
    <source>
        <dbReference type="ARBA" id="ARBA00004141"/>
    </source>
</evidence>
<dbReference type="Gene3D" id="1.20.58.1610">
    <property type="entry name" value="NADH:ubiquinone/plastoquinone oxidoreductase, chain 3"/>
    <property type="match status" value="1"/>
</dbReference>
<dbReference type="GO" id="GO:0008137">
    <property type="term" value="F:NADH dehydrogenase (ubiquinone) activity"/>
    <property type="evidence" value="ECO:0007669"/>
    <property type="project" value="UniProtKB-UniRule"/>
</dbReference>
<dbReference type="GO" id="GO:0031966">
    <property type="term" value="C:mitochondrial membrane"/>
    <property type="evidence" value="ECO:0007669"/>
    <property type="project" value="UniProtKB-SubCell"/>
</dbReference>
<geneLocation type="mitochondrion" evidence="14"/>
<protein>
    <recommendedName>
        <fullName evidence="4 13">NADH-ubiquinone oxidoreductase chain 3</fullName>
        <ecNumber evidence="3 13">7.1.1.2</ecNumber>
    </recommendedName>
</protein>
<reference evidence="14" key="1">
    <citation type="submission" date="2016-12" db="EMBL/GenBank/DDBJ databases">
        <title>The complete mitochondarial genomes of two Phaneroptera species (Orthoptera: Tettigoniidea) and comparative analysis of mitochondarial genomes in Orthoptera.</title>
        <authorList>
            <person name="Wang J."/>
            <person name="Qiu Z."/>
            <person name="Yuan H."/>
            <person name="Huang Y."/>
        </authorList>
    </citation>
    <scope>NUCLEOTIDE SEQUENCE</scope>
</reference>
<keyword evidence="13" id="KW-0249">Electron transport</keyword>
<keyword evidence="13 14" id="KW-0496">Mitochondrion</keyword>
<evidence type="ECO:0000256" key="11">
    <source>
        <dbReference type="ARBA" id="ARBA00023136"/>
    </source>
</evidence>
<dbReference type="Pfam" id="PF00507">
    <property type="entry name" value="Oxidored_q4"/>
    <property type="match status" value="1"/>
</dbReference>
<dbReference type="PANTHER" id="PTHR11058">
    <property type="entry name" value="NADH-UBIQUINONE OXIDOREDUCTASE CHAIN 3"/>
    <property type="match status" value="1"/>
</dbReference>
<accession>A0A1W6LRB3</accession>
<dbReference type="GO" id="GO:0030964">
    <property type="term" value="C:NADH dehydrogenase complex"/>
    <property type="evidence" value="ECO:0007669"/>
    <property type="project" value="TreeGrafter"/>
</dbReference>
<dbReference type="PANTHER" id="PTHR11058:SF9">
    <property type="entry name" value="NADH-UBIQUINONE OXIDOREDUCTASE CHAIN 3"/>
    <property type="match status" value="1"/>
</dbReference>
<keyword evidence="7 13" id="KW-1278">Translocase</keyword>
<dbReference type="EMBL" id="KY316380">
    <property type="protein sequence ID" value="ARN59039.1"/>
    <property type="molecule type" value="Genomic_DNA"/>
</dbReference>
<evidence type="ECO:0000256" key="8">
    <source>
        <dbReference type="ARBA" id="ARBA00022989"/>
    </source>
</evidence>
<dbReference type="RefSeq" id="YP_009368838.1">
    <property type="nucleotide sequence ID" value="NC_034757.1"/>
</dbReference>
<comment type="similarity">
    <text evidence="2 13">Belongs to the complex I subunit 3 family.</text>
</comment>
<comment type="subcellular location">
    <subcellularLocation>
        <location evidence="1">Membrane</location>
        <topology evidence="1">Multi-pass membrane protein</topology>
    </subcellularLocation>
    <subcellularLocation>
        <location evidence="13">Mitochondrion membrane</location>
        <topology evidence="13">Multi-pass membrane protein</topology>
    </subcellularLocation>
</comment>
<evidence type="ECO:0000256" key="4">
    <source>
        <dbReference type="ARBA" id="ARBA00021007"/>
    </source>
</evidence>
<feature type="transmembrane region" description="Helical" evidence="13">
    <location>
        <begin position="6"/>
        <end position="26"/>
    </location>
</feature>
<dbReference type="AlphaFoldDB" id="A0A1W6LRB3"/>
<comment type="function">
    <text evidence="13">Core subunit of the mitochondrial membrane respiratory chain NADH dehydrogenase (Complex I) which catalyzes electron transfer from NADH through the respiratory chain, using ubiquinone as an electron acceptor. Essential for the catalytic activity of complex I.</text>
</comment>
<evidence type="ECO:0000256" key="12">
    <source>
        <dbReference type="ARBA" id="ARBA00049551"/>
    </source>
</evidence>
<dbReference type="GeneID" id="32886334"/>
<keyword evidence="10 13" id="KW-0830">Ubiquinone</keyword>
<evidence type="ECO:0000313" key="14">
    <source>
        <dbReference type="EMBL" id="ARN59039.1"/>
    </source>
</evidence>
<proteinExistence type="inferred from homology"/>
<keyword evidence="8 13" id="KW-1133">Transmembrane helix</keyword>